<gene>
    <name evidence="3" type="ORF">ACFQVC_31490</name>
</gene>
<feature type="transmembrane region" description="Helical" evidence="1">
    <location>
        <begin position="129"/>
        <end position="149"/>
    </location>
</feature>
<evidence type="ECO:0000313" key="4">
    <source>
        <dbReference type="Proteomes" id="UP001596523"/>
    </source>
</evidence>
<comment type="caution">
    <text evidence="3">The sequence shown here is derived from an EMBL/GenBank/DDBJ whole genome shotgun (WGS) entry which is preliminary data.</text>
</comment>
<dbReference type="Pfam" id="PF01569">
    <property type="entry name" value="PAP2"/>
    <property type="match status" value="1"/>
</dbReference>
<dbReference type="RefSeq" id="WP_381837002.1">
    <property type="nucleotide sequence ID" value="NZ_JBHTCF010000017.1"/>
</dbReference>
<feature type="transmembrane region" description="Helical" evidence="1">
    <location>
        <begin position="102"/>
        <end position="120"/>
    </location>
</feature>
<reference evidence="4" key="1">
    <citation type="journal article" date="2019" name="Int. J. Syst. Evol. Microbiol.">
        <title>The Global Catalogue of Microorganisms (GCM) 10K type strain sequencing project: providing services to taxonomists for standard genome sequencing and annotation.</title>
        <authorList>
            <consortium name="The Broad Institute Genomics Platform"/>
            <consortium name="The Broad Institute Genome Sequencing Center for Infectious Disease"/>
            <person name="Wu L."/>
            <person name="Ma J."/>
        </authorList>
    </citation>
    <scope>NUCLEOTIDE SEQUENCE [LARGE SCALE GENOMIC DNA]</scope>
    <source>
        <strain evidence="4">SYNS20</strain>
    </source>
</reference>
<evidence type="ECO:0000313" key="3">
    <source>
        <dbReference type="EMBL" id="MFC7308729.1"/>
    </source>
</evidence>
<dbReference type="SUPFAM" id="SSF48317">
    <property type="entry name" value="Acid phosphatase/Vanadium-dependent haloperoxidase"/>
    <property type="match status" value="1"/>
</dbReference>
<accession>A0ABW2JSU8</accession>
<dbReference type="Gene3D" id="1.20.144.10">
    <property type="entry name" value="Phosphatidic acid phosphatase type 2/haloperoxidase"/>
    <property type="match status" value="1"/>
</dbReference>
<dbReference type="PANTHER" id="PTHR14969:SF13">
    <property type="entry name" value="AT30094P"/>
    <property type="match status" value="1"/>
</dbReference>
<dbReference type="Proteomes" id="UP001596523">
    <property type="component" value="Unassembled WGS sequence"/>
</dbReference>
<proteinExistence type="predicted"/>
<feature type="transmembrane region" description="Helical" evidence="1">
    <location>
        <begin position="57"/>
        <end position="82"/>
    </location>
</feature>
<dbReference type="SMART" id="SM00014">
    <property type="entry name" value="acidPPc"/>
    <property type="match status" value="1"/>
</dbReference>
<keyword evidence="1" id="KW-0812">Transmembrane</keyword>
<keyword evidence="4" id="KW-1185">Reference proteome</keyword>
<organism evidence="3 4">
    <name type="scientific">Streptomyces monticola</name>
    <dbReference type="NCBI Taxonomy" id="2666263"/>
    <lineage>
        <taxon>Bacteria</taxon>
        <taxon>Bacillati</taxon>
        <taxon>Actinomycetota</taxon>
        <taxon>Actinomycetes</taxon>
        <taxon>Kitasatosporales</taxon>
        <taxon>Streptomycetaceae</taxon>
        <taxon>Streptomyces</taxon>
    </lineage>
</organism>
<dbReference type="PANTHER" id="PTHR14969">
    <property type="entry name" value="SPHINGOSINE-1-PHOSPHATE PHOSPHOHYDROLASE"/>
    <property type="match status" value="1"/>
</dbReference>
<dbReference type="CDD" id="cd03392">
    <property type="entry name" value="PAP2_like_2"/>
    <property type="match status" value="1"/>
</dbReference>
<dbReference type="EMBL" id="JBHTCF010000017">
    <property type="protein sequence ID" value="MFC7308729.1"/>
    <property type="molecule type" value="Genomic_DNA"/>
</dbReference>
<protein>
    <submittedName>
        <fullName evidence="3">Phosphatase PAP2 family protein</fullName>
    </submittedName>
</protein>
<keyword evidence="1" id="KW-0472">Membrane</keyword>
<name>A0ABW2JSU8_9ACTN</name>
<feature type="transmembrane region" description="Helical" evidence="1">
    <location>
        <begin position="24"/>
        <end position="45"/>
    </location>
</feature>
<feature type="domain" description="Phosphatidic acid phosphatase type 2/haloperoxidase" evidence="2">
    <location>
        <begin position="60"/>
        <end position="170"/>
    </location>
</feature>
<feature type="transmembrane region" description="Helical" evidence="1">
    <location>
        <begin position="155"/>
        <end position="173"/>
    </location>
</feature>
<evidence type="ECO:0000259" key="2">
    <source>
        <dbReference type="SMART" id="SM00014"/>
    </source>
</evidence>
<sequence>MRRADEGLGLLVGRSQFPDRAAELLADLGGITVAPLVLVAVLAYVARRGGASGEPCWWAAPFAALLALASVPVLVSALKALFDRQGPPGMGTHGGFYPSGHSTTATVAYGAAALLLVPLVRSAYLRRELLIGAGLLVAAVGLGLVRRGYHWPLDVVGGWLLGGMILIVMTLGARHLVRPAGDPAEE</sequence>
<dbReference type="InterPro" id="IPR000326">
    <property type="entry name" value="PAP2/HPO"/>
</dbReference>
<evidence type="ECO:0000256" key="1">
    <source>
        <dbReference type="SAM" id="Phobius"/>
    </source>
</evidence>
<keyword evidence="1" id="KW-1133">Transmembrane helix</keyword>
<dbReference type="InterPro" id="IPR036938">
    <property type="entry name" value="PAP2/HPO_sf"/>
</dbReference>